<proteinExistence type="inferred from homology"/>
<dbReference type="PANTHER" id="PTHR43201:SF8">
    <property type="entry name" value="ACYL-COA SYNTHETASE FAMILY MEMBER 3"/>
    <property type="match status" value="1"/>
</dbReference>
<dbReference type="Pfam" id="PF00501">
    <property type="entry name" value="AMP-binding"/>
    <property type="match status" value="1"/>
</dbReference>
<protein>
    <submittedName>
        <fullName evidence="5">Acetyl-CoA synthetase-like protein</fullName>
    </submittedName>
</protein>
<dbReference type="OMA" id="YICTLAP"/>
<accession>A0A5N6DKC3</accession>
<feature type="transmembrane region" description="Helical" evidence="2">
    <location>
        <begin position="83"/>
        <end position="105"/>
    </location>
</feature>
<dbReference type="GO" id="GO:0006631">
    <property type="term" value="P:fatty acid metabolic process"/>
    <property type="evidence" value="ECO:0007669"/>
    <property type="project" value="TreeGrafter"/>
</dbReference>
<evidence type="ECO:0000259" key="4">
    <source>
        <dbReference type="Pfam" id="PF13193"/>
    </source>
</evidence>
<dbReference type="CDD" id="cd04433">
    <property type="entry name" value="AFD_class_I"/>
    <property type="match status" value="1"/>
</dbReference>
<dbReference type="PANTHER" id="PTHR43201">
    <property type="entry name" value="ACYL-COA SYNTHETASE"/>
    <property type="match status" value="1"/>
</dbReference>
<reference evidence="5 6" key="1">
    <citation type="submission" date="2019-04" db="EMBL/GenBank/DDBJ databases">
        <title>Fungal friends and foes A comparative genomics study of 23 Aspergillus species from section Flavi.</title>
        <authorList>
            <consortium name="DOE Joint Genome Institute"/>
            <person name="Kjaerbolling I."/>
            <person name="Vesth T.C."/>
            <person name="Frisvad J.C."/>
            <person name="Nybo J.L."/>
            <person name="Theobald S."/>
            <person name="Kildgaard S."/>
            <person name="Petersen T.I."/>
            <person name="Kuo A."/>
            <person name="Sato A."/>
            <person name="Lyhne E.K."/>
            <person name="Kogle M.E."/>
            <person name="Wiebenga A."/>
            <person name="Kun R.S."/>
            <person name="Lubbers R.J."/>
            <person name="Makela M.R."/>
            <person name="Barry K."/>
            <person name="Chovatia M."/>
            <person name="Clum A."/>
            <person name="Daum C."/>
            <person name="Haridas S."/>
            <person name="He G."/>
            <person name="LaButti K."/>
            <person name="Lipzen A."/>
            <person name="Mondo S."/>
            <person name="Pangilinan J."/>
            <person name="Riley R."/>
            <person name="Salamov A."/>
            <person name="Simmons B.A."/>
            <person name="Magnuson J.K."/>
            <person name="Henrissat B."/>
            <person name="Mortensen U.H."/>
            <person name="Larsen T.O."/>
            <person name="De vries R.P."/>
            <person name="Grigoriev I.V."/>
            <person name="Machida M."/>
            <person name="Baker S.E."/>
            <person name="Andersen M.R."/>
        </authorList>
    </citation>
    <scope>NUCLEOTIDE SEQUENCE [LARGE SCALE GENOMIC DNA]</scope>
    <source>
        <strain evidence="5 6">CBS 117618</strain>
    </source>
</reference>
<dbReference type="Proteomes" id="UP000326532">
    <property type="component" value="Unassembled WGS sequence"/>
</dbReference>
<organism evidence="5 6">
    <name type="scientific">Aspergillus parasiticus</name>
    <dbReference type="NCBI Taxonomy" id="5067"/>
    <lineage>
        <taxon>Eukaryota</taxon>
        <taxon>Fungi</taxon>
        <taxon>Dikarya</taxon>
        <taxon>Ascomycota</taxon>
        <taxon>Pezizomycotina</taxon>
        <taxon>Eurotiomycetes</taxon>
        <taxon>Eurotiomycetidae</taxon>
        <taxon>Eurotiales</taxon>
        <taxon>Aspergillaceae</taxon>
        <taxon>Aspergillus</taxon>
        <taxon>Aspergillus subgen. Circumdati</taxon>
    </lineage>
</organism>
<feature type="domain" description="AMP-dependent synthetase/ligase" evidence="3">
    <location>
        <begin position="59"/>
        <end position="382"/>
    </location>
</feature>
<feature type="domain" description="AMP-binding enzyme C-terminal" evidence="4">
    <location>
        <begin position="434"/>
        <end position="513"/>
    </location>
</feature>
<keyword evidence="2" id="KW-1133">Transmembrane helix</keyword>
<dbReference type="InterPro" id="IPR025110">
    <property type="entry name" value="AMP-bd_C"/>
</dbReference>
<evidence type="ECO:0000256" key="2">
    <source>
        <dbReference type="SAM" id="Phobius"/>
    </source>
</evidence>
<dbReference type="InterPro" id="IPR042099">
    <property type="entry name" value="ANL_N_sf"/>
</dbReference>
<dbReference type="SUPFAM" id="SSF56801">
    <property type="entry name" value="Acetyl-CoA synthetase-like"/>
    <property type="match status" value="1"/>
</dbReference>
<dbReference type="EMBL" id="ML734970">
    <property type="protein sequence ID" value="KAB8205539.1"/>
    <property type="molecule type" value="Genomic_DNA"/>
</dbReference>
<dbReference type="VEuPathDB" id="FungiDB:BDV34DRAFT_225454"/>
<name>A0A5N6DKC3_ASPPA</name>
<dbReference type="Gene3D" id="3.30.300.30">
    <property type="match status" value="1"/>
</dbReference>
<comment type="similarity">
    <text evidence="1">Belongs to the ATP-dependent AMP-binding enzyme family.</text>
</comment>
<dbReference type="InterPro" id="IPR045851">
    <property type="entry name" value="AMP-bd_C_sf"/>
</dbReference>
<sequence>MHGLPDNALFRRLLLVAESRHGKLIHDLDHGVSASCRQLLQDVSNFRQKLREALPECLLTEQGVVRDDDIYICTTTSGSYEMIVAFFAILSIGAAIVPLSPSLMAEEVMDFYRRFDAKCIITHPNTGLARGLKQYAADMSTTEPNIIPVCVSGTGQGIEAPEPFIDSSITLPLDRPVIAFFSSGTTGPPKGIIHGLHCCTAQLGLLGQEDALVLAHPPMHYAASLITAITTILGGVRLEIPRPGSSPQWIWERLRQGGVTNLAGSAGFWVSLMEYYQEHLAELPLETLQMYLDGARGLRVAFCTGGMVMPSTKIFWKEIRERPLQVVWGSTESFIGLKTSSDVDSTYINSIGRPVPGVTIKLSEGDHGEMRIKTPRMFLRYWKNESATQAAFDDEGFYKTGDLVYLQGSDYVIQGRASTDIINCSSVKIPVLHVEAALSRLPYISEAHVLPVADPRTGSRVAALVRCREEHMSNLTLHSLREDLCSYLPLVQLPTVLRVLCEGEEVPRTVSDKMIRGEAKQMFFPQKADPSLSDLPTQVQFCDFKLDTDLRPRKMWDSGGVQ</sequence>
<evidence type="ECO:0000313" key="6">
    <source>
        <dbReference type="Proteomes" id="UP000326532"/>
    </source>
</evidence>
<evidence type="ECO:0000256" key="1">
    <source>
        <dbReference type="ARBA" id="ARBA00006432"/>
    </source>
</evidence>
<dbReference type="Pfam" id="PF13193">
    <property type="entry name" value="AMP-binding_C"/>
    <property type="match status" value="1"/>
</dbReference>
<keyword evidence="2" id="KW-0812">Transmembrane</keyword>
<dbReference type="AlphaFoldDB" id="A0A5N6DKC3"/>
<keyword evidence="2" id="KW-0472">Membrane</keyword>
<keyword evidence="6" id="KW-1185">Reference proteome</keyword>
<dbReference type="GO" id="GO:0031956">
    <property type="term" value="F:medium-chain fatty acid-CoA ligase activity"/>
    <property type="evidence" value="ECO:0007669"/>
    <property type="project" value="TreeGrafter"/>
</dbReference>
<gene>
    <name evidence="5" type="ORF">BDV34DRAFT_225454</name>
</gene>
<dbReference type="InterPro" id="IPR000873">
    <property type="entry name" value="AMP-dep_synth/lig_dom"/>
</dbReference>
<evidence type="ECO:0000313" key="5">
    <source>
        <dbReference type="EMBL" id="KAB8205539.1"/>
    </source>
</evidence>
<evidence type="ECO:0000259" key="3">
    <source>
        <dbReference type="Pfam" id="PF00501"/>
    </source>
</evidence>
<dbReference type="Gene3D" id="3.40.50.12780">
    <property type="entry name" value="N-terminal domain of ligase-like"/>
    <property type="match status" value="1"/>
</dbReference>